<evidence type="ECO:0000313" key="4">
    <source>
        <dbReference type="Proteomes" id="UP000053477"/>
    </source>
</evidence>
<feature type="region of interest" description="Disordered" evidence="2">
    <location>
        <begin position="57"/>
        <end position="151"/>
    </location>
</feature>
<feature type="compositionally biased region" description="Basic and acidic residues" evidence="2">
    <location>
        <begin position="113"/>
        <end position="127"/>
    </location>
</feature>
<feature type="compositionally biased region" description="Low complexity" evidence="2">
    <location>
        <begin position="136"/>
        <end position="147"/>
    </location>
</feature>
<feature type="compositionally biased region" description="Basic and acidic residues" evidence="2">
    <location>
        <begin position="85"/>
        <end position="100"/>
    </location>
</feature>
<dbReference type="InParanoid" id="A0A0H2RCX9"/>
<sequence>MDTKQMLDYRAAQSEDTRTRNFNKVKDLLTNLGKSQKMSKAKLESVEPPALAPLQTVLAPNYDGSSSHTPMDEGSQSSFLIRLPPKREGHNEQTDKETKSIHRPRQNALDIELNERDAPKRPDDASTKHAKKSTSRKASTSSSRRSSGFAEAVEERLTKKFEERIAEVQAQESAHREFFESRIEEMVCERTESLKEALYREMDELQWALMRSEEDKRTLQQNQIRMVAVIDEMQNQLQELRYELGYGTTDPDWTTLPKRGALCMELYPDHYATLNPIEGSKGKCRNGKNRERCVGKGKKSAEKRHIPPKIISNVAYDPKDFPQTTGKADDDKTPLSRHFEPVEKSKKRSRDEVSPVQETGECSNAPQQSASTSRGSRDGGRSTKRPRQSKDDPVMKQ</sequence>
<dbReference type="AlphaFoldDB" id="A0A0H2RCX9"/>
<feature type="region of interest" description="Disordered" evidence="2">
    <location>
        <begin position="278"/>
        <end position="397"/>
    </location>
</feature>
<feature type="compositionally biased region" description="Basic and acidic residues" evidence="2">
    <location>
        <begin position="327"/>
        <end position="353"/>
    </location>
</feature>
<name>A0A0H2RCX9_9AGAM</name>
<reference evidence="3 4" key="1">
    <citation type="submission" date="2015-04" db="EMBL/GenBank/DDBJ databases">
        <title>Complete genome sequence of Schizopora paradoxa KUC8140, a cosmopolitan wood degrader in East Asia.</title>
        <authorList>
            <consortium name="DOE Joint Genome Institute"/>
            <person name="Min B."/>
            <person name="Park H."/>
            <person name="Jang Y."/>
            <person name="Kim J.-J."/>
            <person name="Kim K.H."/>
            <person name="Pangilinan J."/>
            <person name="Lipzen A."/>
            <person name="Riley R."/>
            <person name="Grigoriev I.V."/>
            <person name="Spatafora J.W."/>
            <person name="Choi I.-G."/>
        </authorList>
    </citation>
    <scope>NUCLEOTIDE SEQUENCE [LARGE SCALE GENOMIC DNA]</scope>
    <source>
        <strain evidence="3 4">KUC8140</strain>
    </source>
</reference>
<feature type="compositionally biased region" description="Polar residues" evidence="2">
    <location>
        <begin position="356"/>
        <end position="368"/>
    </location>
</feature>
<proteinExistence type="predicted"/>
<keyword evidence="4" id="KW-1185">Reference proteome</keyword>
<evidence type="ECO:0000256" key="1">
    <source>
        <dbReference type="SAM" id="Coils"/>
    </source>
</evidence>
<feature type="compositionally biased region" description="Basic and acidic residues" evidence="2">
    <location>
        <begin position="388"/>
        <end position="397"/>
    </location>
</feature>
<feature type="coiled-coil region" evidence="1">
    <location>
        <begin position="188"/>
        <end position="222"/>
    </location>
</feature>
<evidence type="ECO:0000313" key="3">
    <source>
        <dbReference type="EMBL" id="KLO09710.1"/>
    </source>
</evidence>
<keyword evidence="1" id="KW-0175">Coiled coil</keyword>
<gene>
    <name evidence="3" type="ORF">SCHPADRAFT_907538</name>
</gene>
<organism evidence="3 4">
    <name type="scientific">Schizopora paradoxa</name>
    <dbReference type="NCBI Taxonomy" id="27342"/>
    <lineage>
        <taxon>Eukaryota</taxon>
        <taxon>Fungi</taxon>
        <taxon>Dikarya</taxon>
        <taxon>Basidiomycota</taxon>
        <taxon>Agaricomycotina</taxon>
        <taxon>Agaricomycetes</taxon>
        <taxon>Hymenochaetales</taxon>
        <taxon>Schizoporaceae</taxon>
        <taxon>Schizopora</taxon>
    </lineage>
</organism>
<feature type="compositionally biased region" description="Polar residues" evidence="2">
    <location>
        <begin position="63"/>
        <end position="79"/>
    </location>
</feature>
<feature type="compositionally biased region" description="Basic and acidic residues" evidence="2">
    <location>
        <begin position="288"/>
        <end position="305"/>
    </location>
</feature>
<feature type="region of interest" description="Disordered" evidence="2">
    <location>
        <begin position="1"/>
        <end position="20"/>
    </location>
</feature>
<dbReference type="Proteomes" id="UP000053477">
    <property type="component" value="Unassembled WGS sequence"/>
</dbReference>
<accession>A0A0H2RCX9</accession>
<evidence type="ECO:0000256" key="2">
    <source>
        <dbReference type="SAM" id="MobiDB-lite"/>
    </source>
</evidence>
<dbReference type="EMBL" id="KQ086047">
    <property type="protein sequence ID" value="KLO09710.1"/>
    <property type="molecule type" value="Genomic_DNA"/>
</dbReference>
<protein>
    <submittedName>
        <fullName evidence="3">Uncharacterized protein</fullName>
    </submittedName>
</protein>